<evidence type="ECO:0000313" key="4">
    <source>
        <dbReference type="EMBL" id="RGQ40171.1"/>
    </source>
</evidence>
<dbReference type="EMBL" id="QRTC01000031">
    <property type="protein sequence ID" value="RGQ40171.1"/>
    <property type="molecule type" value="Genomic_DNA"/>
</dbReference>
<keyword evidence="2" id="KW-0378">Hydrolase</keyword>
<dbReference type="GO" id="GO:0009253">
    <property type="term" value="P:peptidoglycan catabolic process"/>
    <property type="evidence" value="ECO:0007669"/>
    <property type="project" value="InterPro"/>
</dbReference>
<dbReference type="PANTHER" id="PTHR34135:SF2">
    <property type="entry name" value="LYSOZYME"/>
    <property type="match status" value="1"/>
</dbReference>
<evidence type="ECO:0008006" key="6">
    <source>
        <dbReference type="Google" id="ProtNLM"/>
    </source>
</evidence>
<organism evidence="4 5">
    <name type="scientific">[Clostridium] leptum</name>
    <dbReference type="NCBI Taxonomy" id="1535"/>
    <lineage>
        <taxon>Bacteria</taxon>
        <taxon>Bacillati</taxon>
        <taxon>Bacillota</taxon>
        <taxon>Clostridia</taxon>
        <taxon>Eubacteriales</taxon>
        <taxon>Oscillospiraceae</taxon>
        <taxon>Oscillospiraceae incertae sedis</taxon>
    </lineage>
</organism>
<evidence type="ECO:0000256" key="1">
    <source>
        <dbReference type="ARBA" id="ARBA00010646"/>
    </source>
</evidence>
<dbReference type="AlphaFoldDB" id="A0A412AWV7"/>
<dbReference type="SUPFAM" id="SSF51445">
    <property type="entry name" value="(Trans)glycosidases"/>
    <property type="match status" value="1"/>
</dbReference>
<dbReference type="Pfam" id="PF01183">
    <property type="entry name" value="Glyco_hydro_25"/>
    <property type="match status" value="1"/>
</dbReference>
<dbReference type="GO" id="GO:0016052">
    <property type="term" value="P:carbohydrate catabolic process"/>
    <property type="evidence" value="ECO:0007669"/>
    <property type="project" value="TreeGrafter"/>
</dbReference>
<comment type="similarity">
    <text evidence="1">Belongs to the glycosyl hydrolase 25 family.</text>
</comment>
<dbReference type="InterPro" id="IPR002053">
    <property type="entry name" value="Glyco_hydro_25"/>
</dbReference>
<accession>A0A412AWV7</accession>
<proteinExistence type="inferred from homology"/>
<dbReference type="Proteomes" id="UP000284751">
    <property type="component" value="Unassembled WGS sequence"/>
</dbReference>
<evidence type="ECO:0000313" key="5">
    <source>
        <dbReference type="Proteomes" id="UP000284751"/>
    </source>
</evidence>
<dbReference type="InterPro" id="IPR017853">
    <property type="entry name" value="GH"/>
</dbReference>
<name>A0A412AWV7_9FIRM</name>
<dbReference type="InterPro" id="IPR018077">
    <property type="entry name" value="Glyco_hydro_fam25_subgr"/>
</dbReference>
<evidence type="ECO:0000256" key="2">
    <source>
        <dbReference type="ARBA" id="ARBA00022801"/>
    </source>
</evidence>
<dbReference type="GO" id="GO:0016998">
    <property type="term" value="P:cell wall macromolecule catabolic process"/>
    <property type="evidence" value="ECO:0007669"/>
    <property type="project" value="InterPro"/>
</dbReference>
<comment type="caution">
    <text evidence="4">The sequence shown here is derived from an EMBL/GenBank/DDBJ whole genome shotgun (WGS) entry which is preliminary data.</text>
</comment>
<reference evidence="4 5" key="1">
    <citation type="submission" date="2018-08" db="EMBL/GenBank/DDBJ databases">
        <title>A genome reference for cultivated species of the human gut microbiota.</title>
        <authorList>
            <person name="Zou Y."/>
            <person name="Xue W."/>
            <person name="Luo G."/>
        </authorList>
    </citation>
    <scope>NUCLEOTIDE SEQUENCE [LARGE SCALE GENOMIC DNA]</scope>
    <source>
        <strain evidence="4 5">AF28-26</strain>
    </source>
</reference>
<dbReference type="PROSITE" id="PS51904">
    <property type="entry name" value="GLYCOSYL_HYDROL_F25_2"/>
    <property type="match status" value="1"/>
</dbReference>
<dbReference type="SMART" id="SM00641">
    <property type="entry name" value="Glyco_25"/>
    <property type="match status" value="1"/>
</dbReference>
<gene>
    <name evidence="4" type="ORF">DWY99_08595</name>
</gene>
<evidence type="ECO:0000256" key="3">
    <source>
        <dbReference type="ARBA" id="ARBA00023295"/>
    </source>
</evidence>
<sequence>MIIGIEISPWQGEVDWNQVKETGILYAILRSSFGSPDPSQVDNEFENNYKGAKTAGIPVGAYHYGYAVSKAEARQEARFFLDTVKASNTSIPSITSWRTMERWARFSGRL</sequence>
<keyword evidence="3" id="KW-0326">Glycosidase</keyword>
<protein>
    <recommendedName>
        <fullName evidence="6">Glycosyl hydrolase family 25</fullName>
    </recommendedName>
</protein>
<dbReference type="GO" id="GO:0003796">
    <property type="term" value="F:lysozyme activity"/>
    <property type="evidence" value="ECO:0007669"/>
    <property type="project" value="InterPro"/>
</dbReference>
<dbReference type="PANTHER" id="PTHR34135">
    <property type="entry name" value="LYSOZYME"/>
    <property type="match status" value="1"/>
</dbReference>
<dbReference type="Gene3D" id="3.20.20.80">
    <property type="entry name" value="Glycosidases"/>
    <property type="match status" value="1"/>
</dbReference>